<name>A0A158R3Y5_9BILA</name>
<reference evidence="4" key="1">
    <citation type="submission" date="2016-04" db="UniProtKB">
        <authorList>
            <consortium name="WormBaseParasite"/>
        </authorList>
    </citation>
    <scope>IDENTIFICATION</scope>
</reference>
<dbReference type="AlphaFoldDB" id="A0A158R3Y5"/>
<feature type="transmembrane region" description="Helical" evidence="2">
    <location>
        <begin position="584"/>
        <end position="605"/>
    </location>
</feature>
<keyword evidence="2" id="KW-0812">Transmembrane</keyword>
<dbReference type="Proteomes" id="UP000046393">
    <property type="component" value="Unplaced"/>
</dbReference>
<proteinExistence type="predicted"/>
<protein>
    <submittedName>
        <fullName evidence="4">Protein kinase domain-containing protein</fullName>
    </submittedName>
</protein>
<organism evidence="3 4">
    <name type="scientific">Syphacia muris</name>
    <dbReference type="NCBI Taxonomy" id="451379"/>
    <lineage>
        <taxon>Eukaryota</taxon>
        <taxon>Metazoa</taxon>
        <taxon>Ecdysozoa</taxon>
        <taxon>Nematoda</taxon>
        <taxon>Chromadorea</taxon>
        <taxon>Rhabditida</taxon>
        <taxon>Spirurina</taxon>
        <taxon>Oxyuridomorpha</taxon>
        <taxon>Oxyuroidea</taxon>
        <taxon>Oxyuridae</taxon>
        <taxon>Syphacia</taxon>
    </lineage>
</organism>
<evidence type="ECO:0000256" key="1">
    <source>
        <dbReference type="SAM" id="MobiDB-lite"/>
    </source>
</evidence>
<keyword evidence="2" id="KW-0472">Membrane</keyword>
<feature type="region of interest" description="Disordered" evidence="1">
    <location>
        <begin position="1"/>
        <end position="34"/>
    </location>
</feature>
<keyword evidence="3" id="KW-1185">Reference proteome</keyword>
<dbReference type="WBParaSite" id="SMUV_0000080301-mRNA-1">
    <property type="protein sequence ID" value="SMUV_0000080301-mRNA-1"/>
    <property type="gene ID" value="SMUV_0000080301"/>
</dbReference>
<accession>A0A158R3Y5</accession>
<feature type="compositionally biased region" description="Basic and acidic residues" evidence="1">
    <location>
        <begin position="11"/>
        <end position="25"/>
    </location>
</feature>
<keyword evidence="2" id="KW-1133">Transmembrane helix</keyword>
<feature type="compositionally biased region" description="Basic and acidic residues" evidence="1">
    <location>
        <begin position="298"/>
        <end position="327"/>
    </location>
</feature>
<feature type="compositionally biased region" description="Basic and acidic residues" evidence="1">
    <location>
        <begin position="78"/>
        <end position="90"/>
    </location>
</feature>
<dbReference type="STRING" id="451379.A0A158R3Y5"/>
<evidence type="ECO:0000313" key="4">
    <source>
        <dbReference type="WBParaSite" id="SMUV_0000080301-mRNA-1"/>
    </source>
</evidence>
<feature type="transmembrane region" description="Helical" evidence="2">
    <location>
        <begin position="537"/>
        <end position="563"/>
    </location>
</feature>
<feature type="transmembrane region" description="Helical" evidence="2">
    <location>
        <begin position="512"/>
        <end position="531"/>
    </location>
</feature>
<feature type="region of interest" description="Disordered" evidence="1">
    <location>
        <begin position="64"/>
        <end position="90"/>
    </location>
</feature>
<sequence>MESKSFFPGLPEERDVPEIFDKSEETEIPTTSNTFRKGHNAEKIKFFPGVDYVHMKNDGTILTDEQPCTHSSENGCVETKEDNDSKTISEKTDESIFKAHSADEQRVNFHRARKRASTNQTFLDRRLSGIFRRAHSLKARWLRGPRKSKLGSMTDAELFKWPVLERKIRQDSFGDTDTDMFPKTVYGQSYLKEIHEKKRTYPEQEEDVQWDFSGDKPKPYHKFTYELAAALQLDANVKAALKREGPISRPKSVCEQSDANEIQAKKQNMVVECEQMHNEQAGTGSEDEYVECDNSYNNDKELRSKSKERVSEEKSERVDEIPAEAHDSSLSQKAIGGSEEIHDKADKRAVLREYRVKQLRKLLQSDVTDEQIEDIVEAEFLAKDAAAYAKELSIKAASSLAFAKKADEEAKRVREIADRCDIEACKAQADASDASAKAALAADKLVEIHGAYATDFRFIQEIGEVVDLADASGNGEFAFWSSSSATPSRPKSLIVRLCHRCFARMDVGHRAIFVWTLLLFELIFLVVYLDGGLDRETLIFFSILWFFDLLSLTEVVAGIVRYYKIRSECSDGNHLQSTFDLQKTVVVTVLLLLKTVFELLLYGHLRFGYLSLVWVMLPLWLFFTIVIAQLFVHIVKIHQKAVSEESR</sequence>
<evidence type="ECO:0000313" key="3">
    <source>
        <dbReference type="Proteomes" id="UP000046393"/>
    </source>
</evidence>
<evidence type="ECO:0000256" key="2">
    <source>
        <dbReference type="SAM" id="Phobius"/>
    </source>
</evidence>
<feature type="region of interest" description="Disordered" evidence="1">
    <location>
        <begin position="278"/>
        <end position="331"/>
    </location>
</feature>
<feature type="transmembrane region" description="Helical" evidence="2">
    <location>
        <begin position="611"/>
        <end position="632"/>
    </location>
</feature>